<dbReference type="GO" id="GO:0000160">
    <property type="term" value="P:phosphorelay signal transduction system"/>
    <property type="evidence" value="ECO:0007669"/>
    <property type="project" value="InterPro"/>
</dbReference>
<evidence type="ECO:0000313" key="5">
    <source>
        <dbReference type="EMBL" id="BAY82169.1"/>
    </source>
</evidence>
<reference evidence="5 6" key="1">
    <citation type="submission" date="2017-06" db="EMBL/GenBank/DDBJ databases">
        <title>Genome sequencing of cyanobaciteial culture collection at National Institute for Environmental Studies (NIES).</title>
        <authorList>
            <person name="Hirose Y."/>
            <person name="Shimura Y."/>
            <person name="Fujisawa T."/>
            <person name="Nakamura Y."/>
            <person name="Kawachi M."/>
        </authorList>
    </citation>
    <scope>NUCLEOTIDE SEQUENCE [LARGE SCALE GENOMIC DNA]</scope>
    <source>
        <strain evidence="5 6">NIES-267</strain>
    </source>
</reference>
<dbReference type="Gene3D" id="3.40.50.2300">
    <property type="match status" value="1"/>
</dbReference>
<feature type="region of interest" description="Disordered" evidence="3">
    <location>
        <begin position="55"/>
        <end position="81"/>
    </location>
</feature>
<keyword evidence="1 2" id="KW-0597">Phosphoprotein</keyword>
<accession>A0A1Z4LLV2</accession>
<protein>
    <submittedName>
        <fullName evidence="5">Two-component response regulator</fullName>
    </submittedName>
</protein>
<dbReference type="PANTHER" id="PTHR44591:SF3">
    <property type="entry name" value="RESPONSE REGULATORY DOMAIN-CONTAINING PROTEIN"/>
    <property type="match status" value="1"/>
</dbReference>
<dbReference type="AlphaFoldDB" id="A0A1Z4LLV2"/>
<feature type="domain" description="Response regulatory" evidence="4">
    <location>
        <begin position="147"/>
        <end position="263"/>
    </location>
</feature>
<evidence type="ECO:0000259" key="4">
    <source>
        <dbReference type="PROSITE" id="PS50110"/>
    </source>
</evidence>
<dbReference type="InterPro" id="IPR050595">
    <property type="entry name" value="Bact_response_regulator"/>
</dbReference>
<keyword evidence="6" id="KW-1185">Reference proteome</keyword>
<organism evidence="5 6">
    <name type="scientific">Calothrix parasitica NIES-267</name>
    <dbReference type="NCBI Taxonomy" id="1973488"/>
    <lineage>
        <taxon>Bacteria</taxon>
        <taxon>Bacillati</taxon>
        <taxon>Cyanobacteriota</taxon>
        <taxon>Cyanophyceae</taxon>
        <taxon>Nostocales</taxon>
        <taxon>Calotrichaceae</taxon>
        <taxon>Calothrix</taxon>
    </lineage>
</organism>
<dbReference type="Pfam" id="PF00072">
    <property type="entry name" value="Response_reg"/>
    <property type="match status" value="1"/>
</dbReference>
<evidence type="ECO:0000313" key="6">
    <source>
        <dbReference type="Proteomes" id="UP000218418"/>
    </source>
</evidence>
<feature type="modified residue" description="4-aspartylphosphate" evidence="2">
    <location>
        <position position="196"/>
    </location>
</feature>
<dbReference type="SMART" id="SM00448">
    <property type="entry name" value="REC"/>
    <property type="match status" value="1"/>
</dbReference>
<dbReference type="PANTHER" id="PTHR44591">
    <property type="entry name" value="STRESS RESPONSE REGULATOR PROTEIN 1"/>
    <property type="match status" value="1"/>
</dbReference>
<proteinExistence type="predicted"/>
<evidence type="ECO:0000256" key="3">
    <source>
        <dbReference type="SAM" id="MobiDB-lite"/>
    </source>
</evidence>
<dbReference type="EMBL" id="AP018227">
    <property type="protein sequence ID" value="BAY82169.1"/>
    <property type="molecule type" value="Genomic_DNA"/>
</dbReference>
<evidence type="ECO:0000256" key="1">
    <source>
        <dbReference type="ARBA" id="ARBA00022553"/>
    </source>
</evidence>
<sequence length="264" mass="30611">MQNNQPSLQKYFFYDLNDQYKSEDYSETEARSPFEDLSDDDDYFSQSYAELDVQNNGLDNPALNQSQPYTNSNYHNESSENGNNFLNTAINYASYDEDDYSQDEDNEIHYLNFIRKSEIAVSQNNLLENRSNRYADYEQEENTKTYTIVCIDDSKAVVNAIKMYLNDNLFSVVGINDPLKALMQVIRLKPDMILLDITMPTLDGYELCSLLRKHSSLKETPIIMVTGKKGIINRVKAKMVKASDYITKPFQKKDLLKVMFKYIV</sequence>
<dbReference type="PROSITE" id="PS50110">
    <property type="entry name" value="RESPONSE_REGULATORY"/>
    <property type="match status" value="1"/>
</dbReference>
<dbReference type="SUPFAM" id="SSF52172">
    <property type="entry name" value="CheY-like"/>
    <property type="match status" value="1"/>
</dbReference>
<dbReference type="InterPro" id="IPR011006">
    <property type="entry name" value="CheY-like_superfamily"/>
</dbReference>
<gene>
    <name evidence="5" type="ORF">NIES267_16480</name>
</gene>
<name>A0A1Z4LLV2_9CYAN</name>
<dbReference type="OrthoDB" id="9809318at2"/>
<evidence type="ECO:0000256" key="2">
    <source>
        <dbReference type="PROSITE-ProRule" id="PRU00169"/>
    </source>
</evidence>
<dbReference type="InterPro" id="IPR001789">
    <property type="entry name" value="Sig_transdc_resp-reg_receiver"/>
</dbReference>
<dbReference type="Proteomes" id="UP000218418">
    <property type="component" value="Chromosome"/>
</dbReference>